<protein>
    <submittedName>
        <fullName evidence="1">Uncharacterized protein</fullName>
    </submittedName>
</protein>
<dbReference type="AlphaFoldDB" id="A0A2P8FKW5"/>
<comment type="caution">
    <text evidence="1">The sequence shown here is derived from an EMBL/GenBank/DDBJ whole genome shotgun (WGS) entry which is preliminary data.</text>
</comment>
<sequence>MRLSISTSLDADVLLYDRAGYGKSGFNTEPGNISNSTRDLETVVDKNPDILFNLRSRRKLKAFSI</sequence>
<reference evidence="1 2" key="1">
    <citation type="submission" date="2018-03" db="EMBL/GenBank/DDBJ databases">
        <title>Genomic Encyclopedia of Archaeal and Bacterial Type Strains, Phase II (KMG-II): from individual species to whole genera.</title>
        <authorList>
            <person name="Goeker M."/>
        </authorList>
    </citation>
    <scope>NUCLEOTIDE SEQUENCE [LARGE SCALE GENOMIC DNA]</scope>
    <source>
        <strain evidence="1 2">DSM 18107</strain>
    </source>
</reference>
<organism evidence="1 2">
    <name type="scientific">Chitinophaga ginsengisoli</name>
    <dbReference type="NCBI Taxonomy" id="363837"/>
    <lineage>
        <taxon>Bacteria</taxon>
        <taxon>Pseudomonadati</taxon>
        <taxon>Bacteroidota</taxon>
        <taxon>Chitinophagia</taxon>
        <taxon>Chitinophagales</taxon>
        <taxon>Chitinophagaceae</taxon>
        <taxon>Chitinophaga</taxon>
    </lineage>
</organism>
<evidence type="ECO:0000313" key="1">
    <source>
        <dbReference type="EMBL" id="PSL22377.1"/>
    </source>
</evidence>
<evidence type="ECO:0000313" key="2">
    <source>
        <dbReference type="Proteomes" id="UP000240978"/>
    </source>
</evidence>
<dbReference type="EMBL" id="PYGK01000022">
    <property type="protein sequence ID" value="PSL22377.1"/>
    <property type="molecule type" value="Genomic_DNA"/>
</dbReference>
<accession>A0A2P8FKW5</accession>
<proteinExistence type="predicted"/>
<dbReference type="Proteomes" id="UP000240978">
    <property type="component" value="Unassembled WGS sequence"/>
</dbReference>
<name>A0A2P8FKW5_9BACT</name>
<keyword evidence="2" id="KW-1185">Reference proteome</keyword>
<gene>
    <name evidence="1" type="ORF">CLV42_1223</name>
</gene>